<comment type="similarity">
    <text evidence="2">Belongs to the peptidase S54 family.</text>
</comment>
<dbReference type="Pfam" id="PF01694">
    <property type="entry name" value="Rhomboid"/>
    <property type="match status" value="1"/>
</dbReference>
<sequence length="463" mass="51658">MTAAFQITERSVGARLLRAFSKPTFATTCAKLLHGPKPVGHNTFLATAIFGSFEDHGIQHSRAKSRTFCTSPLRFQTLGKIELKRMLVITDNPKPLSQTRILDQTHDASSSEDVRKTRPTIWKPFVFCVGLSAIGFGTAVFMTNRDTSLKINQVLKNHGGFPSWLSKVFSGQSNHTEPNDIQLQQLRRLEKFEFVKRSGLTHILPSGILTWYINLGEGKQICLILALANLSIFTLWQLPRMINYMTSHFSHDPLSGRSHTIFTSTFSHASALHFGFNMMALYSIGSTAHDSLTHRFRASKDYDPVRIPESTPTYHFLAFYLFAGLVAGLGSHAYSLMIRAPKLLKWRKGTSNTTTVPTPILPSLGASGAIYGCLTMTALAFPEAHVSLIFLPWLPLKIGGAVMGAVLIDLVGVIRNWKFFDHAAHLCGAFAGVIWHVSIAKWFDVVRMKFWIPPKDNEEKTIR</sequence>
<name>A0A9P6TD88_9BASI</name>
<dbReference type="InterPro" id="IPR022764">
    <property type="entry name" value="Peptidase_S54_rhomboid_dom"/>
</dbReference>
<dbReference type="GO" id="GO:0004252">
    <property type="term" value="F:serine-type endopeptidase activity"/>
    <property type="evidence" value="ECO:0007669"/>
    <property type="project" value="InterPro"/>
</dbReference>
<evidence type="ECO:0000256" key="2">
    <source>
        <dbReference type="ARBA" id="ARBA00009045"/>
    </source>
</evidence>
<evidence type="ECO:0000313" key="10">
    <source>
        <dbReference type="Proteomes" id="UP000886653"/>
    </source>
</evidence>
<reference evidence="9" key="1">
    <citation type="submission" date="2013-11" db="EMBL/GenBank/DDBJ databases">
        <title>Genome sequence of the fusiform rust pathogen reveals effectors for host alternation and coevolution with pine.</title>
        <authorList>
            <consortium name="DOE Joint Genome Institute"/>
            <person name="Smith K."/>
            <person name="Pendleton A."/>
            <person name="Kubisiak T."/>
            <person name="Anderson C."/>
            <person name="Salamov A."/>
            <person name="Aerts A."/>
            <person name="Riley R."/>
            <person name="Clum A."/>
            <person name="Lindquist E."/>
            <person name="Ence D."/>
            <person name="Campbell M."/>
            <person name="Kronenberg Z."/>
            <person name="Feau N."/>
            <person name="Dhillon B."/>
            <person name="Hamelin R."/>
            <person name="Burleigh J."/>
            <person name="Smith J."/>
            <person name="Yandell M."/>
            <person name="Nelson C."/>
            <person name="Grigoriev I."/>
            <person name="Davis J."/>
        </authorList>
    </citation>
    <scope>NUCLEOTIDE SEQUENCE</scope>
    <source>
        <strain evidence="9">G11</strain>
    </source>
</reference>
<dbReference type="Proteomes" id="UP000886653">
    <property type="component" value="Unassembled WGS sequence"/>
</dbReference>
<keyword evidence="6 7" id="KW-0472">Membrane</keyword>
<organism evidence="9 10">
    <name type="scientific">Cronartium quercuum f. sp. fusiforme G11</name>
    <dbReference type="NCBI Taxonomy" id="708437"/>
    <lineage>
        <taxon>Eukaryota</taxon>
        <taxon>Fungi</taxon>
        <taxon>Dikarya</taxon>
        <taxon>Basidiomycota</taxon>
        <taxon>Pucciniomycotina</taxon>
        <taxon>Pucciniomycetes</taxon>
        <taxon>Pucciniales</taxon>
        <taxon>Coleosporiaceae</taxon>
        <taxon>Cronartium</taxon>
    </lineage>
</organism>
<protein>
    <recommendedName>
        <fullName evidence="8">Peptidase S54 rhomboid domain-containing protein</fullName>
    </recommendedName>
</protein>
<feature type="transmembrane region" description="Helical" evidence="7">
    <location>
        <begin position="121"/>
        <end position="142"/>
    </location>
</feature>
<dbReference type="GO" id="GO:0016020">
    <property type="term" value="C:membrane"/>
    <property type="evidence" value="ECO:0007669"/>
    <property type="project" value="UniProtKB-SubCell"/>
</dbReference>
<dbReference type="AlphaFoldDB" id="A0A9P6TD88"/>
<evidence type="ECO:0000256" key="3">
    <source>
        <dbReference type="ARBA" id="ARBA00022692"/>
    </source>
</evidence>
<dbReference type="GO" id="GO:0006465">
    <property type="term" value="P:signal peptide processing"/>
    <property type="evidence" value="ECO:0007669"/>
    <property type="project" value="TreeGrafter"/>
</dbReference>
<accession>A0A9P6TD88</accession>
<gene>
    <name evidence="9" type="ORF">CROQUDRAFT_41893</name>
</gene>
<comment type="caution">
    <text evidence="9">The sequence shown here is derived from an EMBL/GenBank/DDBJ whole genome shotgun (WGS) entry which is preliminary data.</text>
</comment>
<feature type="transmembrane region" description="Helical" evidence="7">
    <location>
        <begin position="221"/>
        <end position="238"/>
    </location>
</feature>
<feature type="domain" description="Peptidase S54 rhomboid" evidence="8">
    <location>
        <begin position="259"/>
        <end position="437"/>
    </location>
</feature>
<dbReference type="OrthoDB" id="10260614at2759"/>
<feature type="transmembrane region" description="Helical" evidence="7">
    <location>
        <begin position="393"/>
        <end position="411"/>
    </location>
</feature>
<dbReference type="InterPro" id="IPR050925">
    <property type="entry name" value="Rhomboid_protease_S54"/>
</dbReference>
<dbReference type="PANTHER" id="PTHR43731">
    <property type="entry name" value="RHOMBOID PROTEASE"/>
    <property type="match status" value="1"/>
</dbReference>
<evidence type="ECO:0000256" key="7">
    <source>
        <dbReference type="SAM" id="Phobius"/>
    </source>
</evidence>
<feature type="transmembrane region" description="Helical" evidence="7">
    <location>
        <begin position="359"/>
        <end position="381"/>
    </location>
</feature>
<dbReference type="PANTHER" id="PTHR43731:SF14">
    <property type="entry name" value="PRESENILIN-ASSOCIATED RHOMBOID-LIKE PROTEIN, MITOCHONDRIAL"/>
    <property type="match status" value="1"/>
</dbReference>
<keyword evidence="4" id="KW-0378">Hydrolase</keyword>
<evidence type="ECO:0000313" key="9">
    <source>
        <dbReference type="EMBL" id="KAG0148117.1"/>
    </source>
</evidence>
<dbReference type="SUPFAM" id="SSF144091">
    <property type="entry name" value="Rhomboid-like"/>
    <property type="match status" value="1"/>
</dbReference>
<evidence type="ECO:0000256" key="1">
    <source>
        <dbReference type="ARBA" id="ARBA00004141"/>
    </source>
</evidence>
<keyword evidence="3 7" id="KW-0812">Transmembrane</keyword>
<evidence type="ECO:0000256" key="6">
    <source>
        <dbReference type="ARBA" id="ARBA00023136"/>
    </source>
</evidence>
<evidence type="ECO:0000256" key="5">
    <source>
        <dbReference type="ARBA" id="ARBA00022989"/>
    </source>
</evidence>
<dbReference type="InterPro" id="IPR035952">
    <property type="entry name" value="Rhomboid-like_sf"/>
</dbReference>
<comment type="subcellular location">
    <subcellularLocation>
        <location evidence="1">Membrane</location>
        <topology evidence="1">Multi-pass membrane protein</topology>
    </subcellularLocation>
</comment>
<dbReference type="EMBL" id="MU167240">
    <property type="protein sequence ID" value="KAG0148117.1"/>
    <property type="molecule type" value="Genomic_DNA"/>
</dbReference>
<keyword evidence="10" id="KW-1185">Reference proteome</keyword>
<keyword evidence="5 7" id="KW-1133">Transmembrane helix</keyword>
<feature type="transmembrane region" description="Helical" evidence="7">
    <location>
        <begin position="317"/>
        <end position="338"/>
    </location>
</feature>
<dbReference type="Gene3D" id="1.20.1540.10">
    <property type="entry name" value="Rhomboid-like"/>
    <property type="match status" value="1"/>
</dbReference>
<proteinExistence type="inferred from homology"/>
<evidence type="ECO:0000259" key="8">
    <source>
        <dbReference type="Pfam" id="PF01694"/>
    </source>
</evidence>
<evidence type="ECO:0000256" key="4">
    <source>
        <dbReference type="ARBA" id="ARBA00022801"/>
    </source>
</evidence>